<evidence type="ECO:0000313" key="1">
    <source>
        <dbReference type="EMBL" id="KAH9375694.1"/>
    </source>
</evidence>
<sequence length="63" mass="7374">MSVTLEHIDLVLKQLSDLSKDANDQFKEILYSRENGERIQRSARDSPKNRFTEVQTKPCFLFS</sequence>
<protein>
    <submittedName>
        <fullName evidence="1">Uncharacterized protein</fullName>
    </submittedName>
</protein>
<comment type="caution">
    <text evidence="1">The sequence shown here is derived from an EMBL/GenBank/DDBJ whole genome shotgun (WGS) entry which is preliminary data.</text>
</comment>
<gene>
    <name evidence="1" type="ORF">HPB48_003194</name>
</gene>
<dbReference type="Proteomes" id="UP000821853">
    <property type="component" value="Chromosome 5"/>
</dbReference>
<name>A0A9J6GBD8_HAELO</name>
<proteinExistence type="predicted"/>
<reference evidence="1 2" key="1">
    <citation type="journal article" date="2020" name="Cell">
        <title>Large-Scale Comparative Analyses of Tick Genomes Elucidate Their Genetic Diversity and Vector Capacities.</title>
        <authorList>
            <consortium name="Tick Genome and Microbiome Consortium (TIGMIC)"/>
            <person name="Jia N."/>
            <person name="Wang J."/>
            <person name="Shi W."/>
            <person name="Du L."/>
            <person name="Sun Y."/>
            <person name="Zhan W."/>
            <person name="Jiang J.F."/>
            <person name="Wang Q."/>
            <person name="Zhang B."/>
            <person name="Ji P."/>
            <person name="Bell-Sakyi L."/>
            <person name="Cui X.M."/>
            <person name="Yuan T.T."/>
            <person name="Jiang B.G."/>
            <person name="Yang W.F."/>
            <person name="Lam T.T."/>
            <person name="Chang Q.C."/>
            <person name="Ding S.J."/>
            <person name="Wang X.J."/>
            <person name="Zhu J.G."/>
            <person name="Ruan X.D."/>
            <person name="Zhao L."/>
            <person name="Wei J.T."/>
            <person name="Ye R.Z."/>
            <person name="Que T.C."/>
            <person name="Du C.H."/>
            <person name="Zhou Y.H."/>
            <person name="Cheng J.X."/>
            <person name="Dai P.F."/>
            <person name="Guo W.B."/>
            <person name="Han X.H."/>
            <person name="Huang E.J."/>
            <person name="Li L.F."/>
            <person name="Wei W."/>
            <person name="Gao Y.C."/>
            <person name="Liu J.Z."/>
            <person name="Shao H.Z."/>
            <person name="Wang X."/>
            <person name="Wang C.C."/>
            <person name="Yang T.C."/>
            <person name="Huo Q.B."/>
            <person name="Li W."/>
            <person name="Chen H.Y."/>
            <person name="Chen S.E."/>
            <person name="Zhou L.G."/>
            <person name="Ni X.B."/>
            <person name="Tian J.H."/>
            <person name="Sheng Y."/>
            <person name="Liu T."/>
            <person name="Pan Y.S."/>
            <person name="Xia L.Y."/>
            <person name="Li J."/>
            <person name="Zhao F."/>
            <person name="Cao W.C."/>
        </authorList>
    </citation>
    <scope>NUCLEOTIDE SEQUENCE [LARGE SCALE GENOMIC DNA]</scope>
    <source>
        <strain evidence="1">HaeL-2018</strain>
    </source>
</reference>
<dbReference type="AlphaFoldDB" id="A0A9J6GBD8"/>
<evidence type="ECO:0000313" key="2">
    <source>
        <dbReference type="Proteomes" id="UP000821853"/>
    </source>
</evidence>
<dbReference type="VEuPathDB" id="VectorBase:HLOH_051500"/>
<organism evidence="1 2">
    <name type="scientific">Haemaphysalis longicornis</name>
    <name type="common">Bush tick</name>
    <dbReference type="NCBI Taxonomy" id="44386"/>
    <lineage>
        <taxon>Eukaryota</taxon>
        <taxon>Metazoa</taxon>
        <taxon>Ecdysozoa</taxon>
        <taxon>Arthropoda</taxon>
        <taxon>Chelicerata</taxon>
        <taxon>Arachnida</taxon>
        <taxon>Acari</taxon>
        <taxon>Parasitiformes</taxon>
        <taxon>Ixodida</taxon>
        <taxon>Ixodoidea</taxon>
        <taxon>Ixodidae</taxon>
        <taxon>Haemaphysalinae</taxon>
        <taxon>Haemaphysalis</taxon>
    </lineage>
</organism>
<accession>A0A9J6GBD8</accession>
<dbReference type="EMBL" id="JABSTR010000007">
    <property type="protein sequence ID" value="KAH9375694.1"/>
    <property type="molecule type" value="Genomic_DNA"/>
</dbReference>
<keyword evidence="2" id="KW-1185">Reference proteome</keyword>